<evidence type="ECO:0000256" key="2">
    <source>
        <dbReference type="SAM" id="MobiDB-lite"/>
    </source>
</evidence>
<dbReference type="InterPro" id="IPR050695">
    <property type="entry name" value="N-acetylmuramoyl_amidase_3"/>
</dbReference>
<protein>
    <submittedName>
        <fullName evidence="5">N-acetylmuramoyl-L-alanine amidase</fullName>
    </submittedName>
</protein>
<accession>A0A543FBJ2</accession>
<feature type="region of interest" description="Disordered" evidence="2">
    <location>
        <begin position="313"/>
        <end position="441"/>
    </location>
</feature>
<dbReference type="GO" id="GO:0030288">
    <property type="term" value="C:outer membrane-bounded periplasmic space"/>
    <property type="evidence" value="ECO:0007669"/>
    <property type="project" value="TreeGrafter"/>
</dbReference>
<dbReference type="OrthoDB" id="3268878at2"/>
<evidence type="ECO:0000256" key="3">
    <source>
        <dbReference type="SAM" id="SignalP"/>
    </source>
</evidence>
<dbReference type="PANTHER" id="PTHR30404">
    <property type="entry name" value="N-ACETYLMURAMOYL-L-ALANINE AMIDASE"/>
    <property type="match status" value="1"/>
</dbReference>
<feature type="domain" description="MurNAc-LAA" evidence="4">
    <location>
        <begin position="130"/>
        <end position="257"/>
    </location>
</feature>
<dbReference type="CDD" id="cd02696">
    <property type="entry name" value="MurNAc-LAA"/>
    <property type="match status" value="1"/>
</dbReference>
<keyword evidence="1" id="KW-0378">Hydrolase</keyword>
<feature type="chain" id="PRO_5022020664" evidence="3">
    <location>
        <begin position="33"/>
        <end position="488"/>
    </location>
</feature>
<feature type="signal peptide" evidence="3">
    <location>
        <begin position="1"/>
        <end position="32"/>
    </location>
</feature>
<evidence type="ECO:0000259" key="4">
    <source>
        <dbReference type="SMART" id="SM00646"/>
    </source>
</evidence>
<proteinExistence type="predicted"/>
<feature type="compositionally biased region" description="Polar residues" evidence="2">
    <location>
        <begin position="325"/>
        <end position="357"/>
    </location>
</feature>
<dbReference type="GO" id="GO:0009253">
    <property type="term" value="P:peptidoglycan catabolic process"/>
    <property type="evidence" value="ECO:0007669"/>
    <property type="project" value="InterPro"/>
</dbReference>
<evidence type="ECO:0000313" key="5">
    <source>
        <dbReference type="EMBL" id="TQM31183.1"/>
    </source>
</evidence>
<feature type="region of interest" description="Disordered" evidence="2">
    <location>
        <begin position="270"/>
        <end position="296"/>
    </location>
</feature>
<feature type="region of interest" description="Disordered" evidence="2">
    <location>
        <begin position="51"/>
        <end position="75"/>
    </location>
</feature>
<dbReference type="EMBL" id="VFPG01000001">
    <property type="protein sequence ID" value="TQM31183.1"/>
    <property type="molecule type" value="Genomic_DNA"/>
</dbReference>
<dbReference type="RefSeq" id="WP_141809334.1">
    <property type="nucleotide sequence ID" value="NZ_VFPG01000001.1"/>
</dbReference>
<name>A0A543FBJ2_9NOCA</name>
<sequence>MKPSIIKAGISTTVTAAVTATLAGLFPVAATATPVAPEMAGKLAGKTVFLDPGHQGPNHSENLGRQVDNGRGGTKDCQTTGMTSVNGVPEHTINWNVAQLIKTSLESIGARVVLSRQDDSGWGGCVDDRARAANESGADVAVSIHADSAPPNLRGFHLIVPALPVPDAKVGQVQSGPGLAVTKAVRDAYLQAGFPAATYAGVQDGLQTRSDIAGPALTTVPNVFLEMGNGANAEDAALLESPDGQLKHAIAVTTGVVSYLLGTSLATTGSATDRPAAAPAQDVPAQAAPAQSVPAQAIPAQDVPAQPIPGEVVPAQAVPAPPVPNGSTQANGSTQDGSEQSDPNGSAQSDPNGTLPQSVPGALPQSVPNGAPSQSQTGPGTSFGTAPGSQSIPSNDQGTQANPSRSTPGTYALPGSPSTPGTQSTPGNQSRPDYRSGSESGTLGVLANTVLEMLMPLARVLGMDDTMITAELINLAYTLASTLFGPAK</sequence>
<keyword evidence="3" id="KW-0732">Signal</keyword>
<dbReference type="InterPro" id="IPR002508">
    <property type="entry name" value="MurNAc-LAA_cat"/>
</dbReference>
<reference evidence="5 6" key="1">
    <citation type="submission" date="2019-06" db="EMBL/GenBank/DDBJ databases">
        <title>Sequencing the genomes of 1000 actinobacteria strains.</title>
        <authorList>
            <person name="Klenk H.-P."/>
        </authorList>
    </citation>
    <scope>NUCLEOTIDE SEQUENCE [LARGE SCALE GENOMIC DNA]</scope>
    <source>
        <strain evidence="5 6">DSM 103495</strain>
    </source>
</reference>
<feature type="compositionally biased region" description="Low complexity" evidence="2">
    <location>
        <begin position="275"/>
        <end position="296"/>
    </location>
</feature>
<gene>
    <name evidence="5" type="ORF">FB390_2836</name>
</gene>
<dbReference type="Gene3D" id="3.40.630.40">
    <property type="entry name" value="Zn-dependent exopeptidases"/>
    <property type="match status" value="1"/>
</dbReference>
<comment type="caution">
    <text evidence="5">The sequence shown here is derived from an EMBL/GenBank/DDBJ whole genome shotgun (WGS) entry which is preliminary data.</text>
</comment>
<dbReference type="AlphaFoldDB" id="A0A543FBJ2"/>
<dbReference type="Proteomes" id="UP000316331">
    <property type="component" value="Unassembled WGS sequence"/>
</dbReference>
<feature type="compositionally biased region" description="Polar residues" evidence="2">
    <location>
        <begin position="416"/>
        <end position="441"/>
    </location>
</feature>
<dbReference type="Pfam" id="PF01520">
    <property type="entry name" value="Amidase_3"/>
    <property type="match status" value="1"/>
</dbReference>
<dbReference type="GO" id="GO:0008745">
    <property type="term" value="F:N-acetylmuramoyl-L-alanine amidase activity"/>
    <property type="evidence" value="ECO:0007669"/>
    <property type="project" value="InterPro"/>
</dbReference>
<dbReference type="SUPFAM" id="SSF53187">
    <property type="entry name" value="Zn-dependent exopeptidases"/>
    <property type="match status" value="1"/>
</dbReference>
<feature type="compositionally biased region" description="Polar residues" evidence="2">
    <location>
        <begin position="366"/>
        <end position="409"/>
    </location>
</feature>
<organism evidence="5 6">
    <name type="scientific">Nocardia bhagyanarayanae</name>
    <dbReference type="NCBI Taxonomy" id="1215925"/>
    <lineage>
        <taxon>Bacteria</taxon>
        <taxon>Bacillati</taxon>
        <taxon>Actinomycetota</taxon>
        <taxon>Actinomycetes</taxon>
        <taxon>Mycobacteriales</taxon>
        <taxon>Nocardiaceae</taxon>
        <taxon>Nocardia</taxon>
    </lineage>
</organism>
<evidence type="ECO:0000256" key="1">
    <source>
        <dbReference type="ARBA" id="ARBA00022801"/>
    </source>
</evidence>
<evidence type="ECO:0000313" key="6">
    <source>
        <dbReference type="Proteomes" id="UP000316331"/>
    </source>
</evidence>
<dbReference type="PANTHER" id="PTHR30404:SF0">
    <property type="entry name" value="N-ACETYLMURAMOYL-L-ALANINE AMIDASE AMIC"/>
    <property type="match status" value="1"/>
</dbReference>
<keyword evidence="6" id="KW-1185">Reference proteome</keyword>
<dbReference type="SMART" id="SM00646">
    <property type="entry name" value="Ami_3"/>
    <property type="match status" value="1"/>
</dbReference>